<keyword evidence="2" id="KW-1185">Reference proteome</keyword>
<name>A0A2P6PDR8_ROSCH</name>
<dbReference type="Proteomes" id="UP000238479">
    <property type="component" value="Chromosome 7"/>
</dbReference>
<evidence type="ECO:0000313" key="1">
    <source>
        <dbReference type="EMBL" id="PRQ20074.1"/>
    </source>
</evidence>
<accession>A0A2P6PDR8</accession>
<dbReference type="Gramene" id="PRQ20074">
    <property type="protein sequence ID" value="PRQ20074"/>
    <property type="gene ID" value="RchiOBHm_Chr7g0224191"/>
</dbReference>
<gene>
    <name evidence="1" type="ORF">RchiOBHm_Chr7g0224191</name>
</gene>
<comment type="caution">
    <text evidence="1">The sequence shown here is derived from an EMBL/GenBank/DDBJ whole genome shotgun (WGS) entry which is preliminary data.</text>
</comment>
<dbReference type="AlphaFoldDB" id="A0A2P6PDR8"/>
<proteinExistence type="predicted"/>
<reference evidence="1 2" key="1">
    <citation type="journal article" date="2018" name="Nat. Genet.">
        <title>The Rosa genome provides new insights in the design of modern roses.</title>
        <authorList>
            <person name="Bendahmane M."/>
        </authorList>
    </citation>
    <scope>NUCLEOTIDE SEQUENCE [LARGE SCALE GENOMIC DNA]</scope>
    <source>
        <strain evidence="2">cv. Old Blush</strain>
    </source>
</reference>
<organism evidence="1 2">
    <name type="scientific">Rosa chinensis</name>
    <name type="common">China rose</name>
    <dbReference type="NCBI Taxonomy" id="74649"/>
    <lineage>
        <taxon>Eukaryota</taxon>
        <taxon>Viridiplantae</taxon>
        <taxon>Streptophyta</taxon>
        <taxon>Embryophyta</taxon>
        <taxon>Tracheophyta</taxon>
        <taxon>Spermatophyta</taxon>
        <taxon>Magnoliopsida</taxon>
        <taxon>eudicotyledons</taxon>
        <taxon>Gunneridae</taxon>
        <taxon>Pentapetalae</taxon>
        <taxon>rosids</taxon>
        <taxon>fabids</taxon>
        <taxon>Rosales</taxon>
        <taxon>Rosaceae</taxon>
        <taxon>Rosoideae</taxon>
        <taxon>Rosoideae incertae sedis</taxon>
        <taxon>Rosa</taxon>
    </lineage>
</organism>
<evidence type="ECO:0000313" key="2">
    <source>
        <dbReference type="Proteomes" id="UP000238479"/>
    </source>
</evidence>
<protein>
    <submittedName>
        <fullName evidence="1">Uncharacterized protein</fullName>
    </submittedName>
</protein>
<sequence>MVPGRKQGKGSGYLKLGFHGVSAKSFQQNWLRKIISVVKENNHIIWVRIIKM</sequence>
<dbReference type="EMBL" id="PDCK01000045">
    <property type="protein sequence ID" value="PRQ20074.1"/>
    <property type="molecule type" value="Genomic_DNA"/>
</dbReference>